<name>A0ABU4WQ39_9FIRM</name>
<organism evidence="10 11">
    <name type="scientific">Absicoccus intestinalis</name>
    <dbReference type="NCBI Taxonomy" id="2926319"/>
    <lineage>
        <taxon>Bacteria</taxon>
        <taxon>Bacillati</taxon>
        <taxon>Bacillota</taxon>
        <taxon>Erysipelotrichia</taxon>
        <taxon>Erysipelotrichales</taxon>
        <taxon>Erysipelotrichaceae</taxon>
        <taxon>Absicoccus</taxon>
    </lineage>
</organism>
<dbReference type="Gene3D" id="1.10.240.10">
    <property type="entry name" value="Tyrosyl-Transfer RNA Synthetase"/>
    <property type="match status" value="1"/>
</dbReference>
<dbReference type="InterPro" id="IPR002306">
    <property type="entry name" value="Trp-tRNA-ligase"/>
</dbReference>
<dbReference type="InterPro" id="IPR002305">
    <property type="entry name" value="aa-tRNA-synth_Ic"/>
</dbReference>
<gene>
    <name evidence="8 10" type="primary">trpS</name>
    <name evidence="10" type="ORF">MOZ64_11215</name>
</gene>
<feature type="binding site" evidence="8">
    <location>
        <begin position="17"/>
        <end position="18"/>
    </location>
    <ligand>
        <name>ATP</name>
        <dbReference type="ChEBI" id="CHEBI:30616"/>
    </ligand>
</feature>
<dbReference type="InterPro" id="IPR014729">
    <property type="entry name" value="Rossmann-like_a/b/a_fold"/>
</dbReference>
<keyword evidence="2 8" id="KW-0436">Ligase</keyword>
<dbReference type="HAMAP" id="MF_00140_B">
    <property type="entry name" value="Trp_tRNA_synth_B"/>
    <property type="match status" value="1"/>
</dbReference>
<comment type="catalytic activity">
    <reaction evidence="7 8">
        <text>tRNA(Trp) + L-tryptophan + ATP = L-tryptophyl-tRNA(Trp) + AMP + diphosphate + H(+)</text>
        <dbReference type="Rhea" id="RHEA:24080"/>
        <dbReference type="Rhea" id="RHEA-COMP:9671"/>
        <dbReference type="Rhea" id="RHEA-COMP:9705"/>
        <dbReference type="ChEBI" id="CHEBI:15378"/>
        <dbReference type="ChEBI" id="CHEBI:30616"/>
        <dbReference type="ChEBI" id="CHEBI:33019"/>
        <dbReference type="ChEBI" id="CHEBI:57912"/>
        <dbReference type="ChEBI" id="CHEBI:78442"/>
        <dbReference type="ChEBI" id="CHEBI:78535"/>
        <dbReference type="ChEBI" id="CHEBI:456215"/>
        <dbReference type="EC" id="6.1.1.2"/>
    </reaction>
</comment>
<evidence type="ECO:0000256" key="4">
    <source>
        <dbReference type="ARBA" id="ARBA00022840"/>
    </source>
</evidence>
<dbReference type="EMBL" id="JALBUS010000027">
    <property type="protein sequence ID" value="MDX8418403.1"/>
    <property type="molecule type" value="Genomic_DNA"/>
</dbReference>
<evidence type="ECO:0000256" key="5">
    <source>
        <dbReference type="ARBA" id="ARBA00022917"/>
    </source>
</evidence>
<dbReference type="PROSITE" id="PS00178">
    <property type="entry name" value="AA_TRNA_LIGASE_I"/>
    <property type="match status" value="1"/>
</dbReference>
<comment type="similarity">
    <text evidence="1 8 9">Belongs to the class-I aminoacyl-tRNA synthetase family.</text>
</comment>
<dbReference type="NCBIfam" id="TIGR00233">
    <property type="entry name" value="trpS"/>
    <property type="match status" value="1"/>
</dbReference>
<dbReference type="SUPFAM" id="SSF52374">
    <property type="entry name" value="Nucleotidylyl transferase"/>
    <property type="match status" value="1"/>
</dbReference>
<feature type="short sequence motif" description="'KMSKS' region" evidence="8">
    <location>
        <begin position="193"/>
        <end position="197"/>
    </location>
</feature>
<keyword evidence="5 8" id="KW-0648">Protein biosynthesis</keyword>
<keyword evidence="8" id="KW-0963">Cytoplasm</keyword>
<dbReference type="CDD" id="cd00806">
    <property type="entry name" value="TrpRS_core"/>
    <property type="match status" value="1"/>
</dbReference>
<dbReference type="RefSeq" id="WP_320326648.1">
    <property type="nucleotide sequence ID" value="NZ_JALBUS010000027.1"/>
</dbReference>
<evidence type="ECO:0000256" key="9">
    <source>
        <dbReference type="RuleBase" id="RU363036"/>
    </source>
</evidence>
<comment type="subcellular location">
    <subcellularLocation>
        <location evidence="8">Cytoplasm</location>
    </subcellularLocation>
</comment>
<dbReference type="GO" id="GO:0004830">
    <property type="term" value="F:tryptophan-tRNA ligase activity"/>
    <property type="evidence" value="ECO:0007669"/>
    <property type="project" value="UniProtKB-EC"/>
</dbReference>
<evidence type="ECO:0000256" key="6">
    <source>
        <dbReference type="ARBA" id="ARBA00023146"/>
    </source>
</evidence>
<evidence type="ECO:0000313" key="11">
    <source>
        <dbReference type="Proteomes" id="UP001285244"/>
    </source>
</evidence>
<feature type="binding site" evidence="8">
    <location>
        <position position="133"/>
    </location>
    <ligand>
        <name>L-tryptophan</name>
        <dbReference type="ChEBI" id="CHEBI:57912"/>
    </ligand>
</feature>
<dbReference type="PRINTS" id="PR01039">
    <property type="entry name" value="TRNASYNTHTRP"/>
</dbReference>
<evidence type="ECO:0000256" key="8">
    <source>
        <dbReference type="HAMAP-Rule" id="MF_00140"/>
    </source>
</evidence>
<feature type="binding site" evidence="8">
    <location>
        <begin position="9"/>
        <end position="11"/>
    </location>
    <ligand>
        <name>ATP</name>
        <dbReference type="ChEBI" id="CHEBI:30616"/>
    </ligand>
</feature>
<comment type="subunit">
    <text evidence="8">Homodimer.</text>
</comment>
<dbReference type="PANTHER" id="PTHR43766">
    <property type="entry name" value="TRYPTOPHAN--TRNA LIGASE, MITOCHONDRIAL"/>
    <property type="match status" value="1"/>
</dbReference>
<feature type="binding site" evidence="8">
    <location>
        <begin position="193"/>
        <end position="197"/>
    </location>
    <ligand>
        <name>ATP</name>
        <dbReference type="ChEBI" id="CHEBI:30616"/>
    </ligand>
</feature>
<evidence type="ECO:0000256" key="1">
    <source>
        <dbReference type="ARBA" id="ARBA00005594"/>
    </source>
</evidence>
<dbReference type="Proteomes" id="UP001285244">
    <property type="component" value="Unassembled WGS sequence"/>
</dbReference>
<evidence type="ECO:0000256" key="2">
    <source>
        <dbReference type="ARBA" id="ARBA00022598"/>
    </source>
</evidence>
<feature type="binding site" evidence="8">
    <location>
        <position position="184"/>
    </location>
    <ligand>
        <name>ATP</name>
        <dbReference type="ChEBI" id="CHEBI:30616"/>
    </ligand>
</feature>
<evidence type="ECO:0000256" key="7">
    <source>
        <dbReference type="ARBA" id="ARBA00049929"/>
    </source>
</evidence>
<dbReference type="Pfam" id="PF00579">
    <property type="entry name" value="tRNA-synt_1b"/>
    <property type="match status" value="1"/>
</dbReference>
<evidence type="ECO:0000256" key="3">
    <source>
        <dbReference type="ARBA" id="ARBA00022741"/>
    </source>
</evidence>
<keyword evidence="6 8" id="KW-0030">Aminoacyl-tRNA synthetase</keyword>
<keyword evidence="11" id="KW-1185">Reference proteome</keyword>
<keyword evidence="3 8" id="KW-0547">Nucleotide-binding</keyword>
<accession>A0ABU4WQ39</accession>
<comment type="function">
    <text evidence="8">Catalyzes the attachment of tryptophan to tRNA(Trp).</text>
</comment>
<evidence type="ECO:0000313" key="10">
    <source>
        <dbReference type="EMBL" id="MDX8418403.1"/>
    </source>
</evidence>
<proteinExistence type="inferred from homology"/>
<dbReference type="InterPro" id="IPR050203">
    <property type="entry name" value="Trp-tRNA_synthetase"/>
</dbReference>
<protein>
    <recommendedName>
        <fullName evidence="8">Tryptophan--tRNA ligase</fullName>
        <ecNumber evidence="8">6.1.1.2</ecNumber>
    </recommendedName>
    <alternativeName>
        <fullName evidence="8">Tryptophanyl-tRNA synthetase</fullName>
        <shortName evidence="8">TrpRS</shortName>
    </alternativeName>
</protein>
<dbReference type="InterPro" id="IPR001412">
    <property type="entry name" value="aa-tRNA-synth_I_CS"/>
</dbReference>
<sequence length="330" mass="36829">MKRVLSAVKPTGRMTLGNYIGAIRQFVQLQDEYEMFIFIANEHAITIPIEAKELRQNTKDLLALYLAAGLDPAKATIFLQTDVPAHAQLGWVMTCMSYMGELQRMTQYKSKTANGETGITAGLFTYPCLMAADILLYDADYVPVGIDQKQHVELTRNLAERFNHRYSDTFVLPEPLMTEVGQKIYSLQDPTKKMSKSEGNGKGTIELLDDPAAARKKIMSAVTDSLGIIQYDPENQPGLANLLTIQSCLTNESIDSIVSRFQGKGYGELKKEIGQTVFDFLTDLQTKYKEIISSGQIDVILAQGAEKANYIANKKIRKVYKKIGFTISKK</sequence>
<comment type="caution">
    <text evidence="8">Lacks conserved residue(s) required for the propagation of feature annotation.</text>
</comment>
<dbReference type="InterPro" id="IPR024109">
    <property type="entry name" value="Trp-tRNA-ligase_bac-type"/>
</dbReference>
<reference evidence="10 11" key="1">
    <citation type="submission" date="2022-03" db="EMBL/GenBank/DDBJ databases">
        <title>Novel taxa within the pig intestine.</title>
        <authorList>
            <person name="Wylensek D."/>
            <person name="Bishof K."/>
            <person name="Afrizal A."/>
            <person name="Clavel T."/>
        </authorList>
    </citation>
    <scope>NUCLEOTIDE SEQUENCE [LARGE SCALE GENOMIC DNA]</scope>
    <source>
        <strain evidence="10 11">Cla-KB-P134</strain>
    </source>
</reference>
<dbReference type="PANTHER" id="PTHR43766:SF1">
    <property type="entry name" value="TRYPTOPHAN--TRNA LIGASE, MITOCHONDRIAL"/>
    <property type="match status" value="1"/>
</dbReference>
<comment type="caution">
    <text evidence="10">The sequence shown here is derived from an EMBL/GenBank/DDBJ whole genome shotgun (WGS) entry which is preliminary data.</text>
</comment>
<keyword evidence="4 8" id="KW-0067">ATP-binding</keyword>
<dbReference type="EC" id="6.1.1.2" evidence="8"/>
<feature type="binding site" evidence="8">
    <location>
        <begin position="145"/>
        <end position="147"/>
    </location>
    <ligand>
        <name>ATP</name>
        <dbReference type="ChEBI" id="CHEBI:30616"/>
    </ligand>
</feature>
<dbReference type="Gene3D" id="3.40.50.620">
    <property type="entry name" value="HUPs"/>
    <property type="match status" value="1"/>
</dbReference>